<sequence>MKGAIMFRILITFTLFFGAPASAHVGHVGEFAGHDHWVAGAALGAALAVSIWGALKGKKNAEEAEAQEDSEAEEETA</sequence>
<evidence type="ECO:0000313" key="3">
    <source>
        <dbReference type="Proteomes" id="UP000015351"/>
    </source>
</evidence>
<reference evidence="3" key="1">
    <citation type="journal article" date="2013" name="Stand. Genomic Sci.">
        <title>Genome sequence of the Litoreibacter arenae type strain (DSM 19593(T)), a member of the Roseobacter clade isolated from sea sand.</title>
        <authorList>
            <person name="Riedel T."/>
            <person name="Fiebig A."/>
            <person name="Petersen J."/>
            <person name="Gronow S."/>
            <person name="Kyrpides N.C."/>
            <person name="Goker M."/>
            <person name="Klenk H.P."/>
        </authorList>
    </citation>
    <scope>NUCLEOTIDE SEQUENCE [LARGE SCALE GENOMIC DNA]</scope>
    <source>
        <strain evidence="3">DSM 19593</strain>
    </source>
</reference>
<dbReference type="PATRIC" id="fig|1123360.3.peg.2954"/>
<dbReference type="InterPro" id="IPR046619">
    <property type="entry name" value="DUF6732"/>
</dbReference>
<keyword evidence="1" id="KW-0812">Transmembrane</keyword>
<keyword evidence="1" id="KW-0472">Membrane</keyword>
<dbReference type="Pfam" id="PF20506">
    <property type="entry name" value="DUF6732"/>
    <property type="match status" value="1"/>
</dbReference>
<evidence type="ECO:0000313" key="2">
    <source>
        <dbReference type="EMBL" id="EPX77259.1"/>
    </source>
</evidence>
<feature type="transmembrane region" description="Helical" evidence="1">
    <location>
        <begin position="37"/>
        <end position="55"/>
    </location>
</feature>
<name>S9RTH6_9RHOB</name>
<keyword evidence="3" id="KW-1185">Reference proteome</keyword>
<protein>
    <submittedName>
        <fullName evidence="2">Uncharacterized protein</fullName>
    </submittedName>
</protein>
<dbReference type="EMBL" id="AONI01000015">
    <property type="protein sequence ID" value="EPX77259.1"/>
    <property type="molecule type" value="Genomic_DNA"/>
</dbReference>
<dbReference type="Proteomes" id="UP000015351">
    <property type="component" value="Unassembled WGS sequence"/>
</dbReference>
<dbReference type="STRING" id="1123360.thalar_02981"/>
<comment type="caution">
    <text evidence="2">The sequence shown here is derived from an EMBL/GenBank/DDBJ whole genome shotgun (WGS) entry which is preliminary data.</text>
</comment>
<dbReference type="eggNOG" id="ENOG5033CWU">
    <property type="taxonomic scope" value="Bacteria"/>
</dbReference>
<dbReference type="AlphaFoldDB" id="S9RTH6"/>
<dbReference type="HOGENOM" id="CLU_190726_0_0_5"/>
<evidence type="ECO:0000256" key="1">
    <source>
        <dbReference type="SAM" id="Phobius"/>
    </source>
</evidence>
<keyword evidence="1" id="KW-1133">Transmembrane helix</keyword>
<accession>S9RTH6</accession>
<gene>
    <name evidence="2" type="ORF">thalar_02981</name>
</gene>
<organism evidence="2 3">
    <name type="scientific">Litoreibacter arenae DSM 19593</name>
    <dbReference type="NCBI Taxonomy" id="1123360"/>
    <lineage>
        <taxon>Bacteria</taxon>
        <taxon>Pseudomonadati</taxon>
        <taxon>Pseudomonadota</taxon>
        <taxon>Alphaproteobacteria</taxon>
        <taxon>Rhodobacterales</taxon>
        <taxon>Roseobacteraceae</taxon>
        <taxon>Litoreibacter</taxon>
    </lineage>
</organism>
<proteinExistence type="predicted"/>